<dbReference type="EMBL" id="CAMKVN010002518">
    <property type="protein sequence ID" value="CAI2181433.1"/>
    <property type="molecule type" value="Genomic_DNA"/>
</dbReference>
<keyword evidence="4" id="KW-0238">DNA-binding</keyword>
<dbReference type="InterPro" id="IPR000943">
    <property type="entry name" value="RNA_pol_sigma70"/>
</dbReference>
<evidence type="ECO:0000256" key="3">
    <source>
        <dbReference type="ARBA" id="ARBA00023082"/>
    </source>
</evidence>
<evidence type="ECO:0000313" key="8">
    <source>
        <dbReference type="EMBL" id="CAI2181433.1"/>
    </source>
</evidence>
<keyword evidence="9" id="KW-1185">Reference proteome</keyword>
<dbReference type="SUPFAM" id="SSF88946">
    <property type="entry name" value="Sigma2 domain of RNA polymerase sigma factors"/>
    <property type="match status" value="1"/>
</dbReference>
<evidence type="ECO:0000256" key="5">
    <source>
        <dbReference type="ARBA" id="ARBA00023163"/>
    </source>
</evidence>
<evidence type="ECO:0000259" key="7">
    <source>
        <dbReference type="Pfam" id="PF04542"/>
    </source>
</evidence>
<keyword evidence="6" id="KW-0175">Coiled coil</keyword>
<keyword evidence="2" id="KW-0805">Transcription regulation</keyword>
<protein>
    <submittedName>
        <fullName evidence="8">15191_t:CDS:1</fullName>
    </submittedName>
</protein>
<dbReference type="GO" id="GO:0006352">
    <property type="term" value="P:DNA-templated transcription initiation"/>
    <property type="evidence" value="ECO:0007669"/>
    <property type="project" value="InterPro"/>
</dbReference>
<accession>A0A9W4WRL3</accession>
<dbReference type="PRINTS" id="PR00046">
    <property type="entry name" value="SIGMA70FCT"/>
</dbReference>
<dbReference type="Gene3D" id="1.10.601.10">
    <property type="entry name" value="RNA Polymerase Primary Sigma Factor"/>
    <property type="match status" value="1"/>
</dbReference>
<dbReference type="NCBIfam" id="TIGR02937">
    <property type="entry name" value="sigma70-ECF"/>
    <property type="match status" value="1"/>
</dbReference>
<reference evidence="8" key="1">
    <citation type="submission" date="2022-08" db="EMBL/GenBank/DDBJ databases">
        <authorList>
            <person name="Kallberg Y."/>
            <person name="Tangrot J."/>
            <person name="Rosling A."/>
        </authorList>
    </citation>
    <scope>NUCLEOTIDE SEQUENCE</scope>
    <source>
        <strain evidence="8">Wild A</strain>
    </source>
</reference>
<keyword evidence="5" id="KW-0804">Transcription</keyword>
<evidence type="ECO:0000256" key="2">
    <source>
        <dbReference type="ARBA" id="ARBA00023015"/>
    </source>
</evidence>
<dbReference type="GO" id="GO:0003677">
    <property type="term" value="F:DNA binding"/>
    <property type="evidence" value="ECO:0007669"/>
    <property type="project" value="UniProtKB-KW"/>
</dbReference>
<dbReference type="PANTHER" id="PTHR30603:SF47">
    <property type="entry name" value="RNA POLYMERASE SIGMA FACTOR SIGD, CHLOROPLASTIC"/>
    <property type="match status" value="1"/>
</dbReference>
<evidence type="ECO:0000256" key="1">
    <source>
        <dbReference type="ARBA" id="ARBA00007788"/>
    </source>
</evidence>
<dbReference type="GO" id="GO:0016987">
    <property type="term" value="F:sigma factor activity"/>
    <property type="evidence" value="ECO:0007669"/>
    <property type="project" value="UniProtKB-KW"/>
</dbReference>
<dbReference type="OrthoDB" id="2444507at2759"/>
<evidence type="ECO:0000256" key="6">
    <source>
        <dbReference type="SAM" id="Coils"/>
    </source>
</evidence>
<dbReference type="InterPro" id="IPR014284">
    <property type="entry name" value="RNA_pol_sigma-70_dom"/>
</dbReference>
<evidence type="ECO:0000313" key="9">
    <source>
        <dbReference type="Proteomes" id="UP001153678"/>
    </source>
</evidence>
<organism evidence="8 9">
    <name type="scientific">Funneliformis geosporum</name>
    <dbReference type="NCBI Taxonomy" id="1117311"/>
    <lineage>
        <taxon>Eukaryota</taxon>
        <taxon>Fungi</taxon>
        <taxon>Fungi incertae sedis</taxon>
        <taxon>Mucoromycota</taxon>
        <taxon>Glomeromycotina</taxon>
        <taxon>Glomeromycetes</taxon>
        <taxon>Glomerales</taxon>
        <taxon>Glomeraceae</taxon>
        <taxon>Funneliformis</taxon>
    </lineage>
</organism>
<proteinExistence type="inferred from homology"/>
<dbReference type="InterPro" id="IPR050239">
    <property type="entry name" value="Sigma-70_RNA_pol_init_factors"/>
</dbReference>
<gene>
    <name evidence="8" type="ORF">FWILDA_LOCUS10083</name>
</gene>
<dbReference type="Proteomes" id="UP001153678">
    <property type="component" value="Unassembled WGS sequence"/>
</dbReference>
<feature type="coiled-coil region" evidence="6">
    <location>
        <begin position="250"/>
        <end position="277"/>
    </location>
</feature>
<name>A0A9W4WRL3_9GLOM</name>
<dbReference type="PANTHER" id="PTHR30603">
    <property type="entry name" value="RNA POLYMERASE SIGMA FACTOR RPO"/>
    <property type="match status" value="1"/>
</dbReference>
<dbReference type="Pfam" id="PF04542">
    <property type="entry name" value="Sigma70_r2"/>
    <property type="match status" value="1"/>
</dbReference>
<comment type="similarity">
    <text evidence="1">Belongs to the sigma-70 factor family.</text>
</comment>
<dbReference type="InterPro" id="IPR007627">
    <property type="entry name" value="RNA_pol_sigma70_r2"/>
</dbReference>
<comment type="caution">
    <text evidence="8">The sequence shown here is derived from an EMBL/GenBank/DDBJ whole genome shotgun (WGS) entry which is preliminary data.</text>
</comment>
<dbReference type="AlphaFoldDB" id="A0A9W4WRL3"/>
<evidence type="ECO:0000256" key="4">
    <source>
        <dbReference type="ARBA" id="ARBA00023125"/>
    </source>
</evidence>
<sequence length="291" mass="34083">MPKKVANLTYEQERKLLKIAKEGEGKAKINAIRLLVYYNQKIVKYIAKGYHSLKGKFEHDDLISEGVSSLPKAIEKFDMNVKYRFSTYAMYWVKQFFQTFINQNQVVKQSPKPENRKNIVFYDTNSQDDGDDKQSYSLEDSLNDNENSNLDLQQVHQRDVSIQVNNAINSLIDREEILLARLWYKIVPTNLLDIYHLATKEEQKVLKKMIKSSGKFTPELFRNYFLEQTKNSNLSVTKKYLKMFEKKHKASELVSLLDKSENAIRQMKKQIIKKLKKVVKERKLGSLVEGD</sequence>
<dbReference type="InterPro" id="IPR013325">
    <property type="entry name" value="RNA_pol_sigma_r2"/>
</dbReference>
<keyword evidence="3" id="KW-0731">Sigma factor</keyword>
<feature type="domain" description="RNA polymerase sigma-70 region 2" evidence="7">
    <location>
        <begin position="38"/>
        <end position="104"/>
    </location>
</feature>